<proteinExistence type="predicted"/>
<gene>
    <name evidence="2" type="ORF">SEPCBS119000_005111</name>
</gene>
<sequence length="679" mass="66437">MFFTKYAPVLGALIASTQASPAPLMASDKSLVSRAPATSSFDLGKTYAHATLFDGLAPPAQGDLADVNLFLGLPNAVLTGDVVVELNPNFVTDPTVIIHLDGVKAYIELDVKADAKVFAATELVTSPKLSIDVPGLLDVKAGLALALDLVVSLDAAIDLSAGFYVNFPQGSFIEVNVLTSKVVDHMLDNLLAKTLPLTLGVDVNLDADVTLEVGLRLRTEIGLDAHVTPLGLPLLKAGAEVAVWINLFDYTSIIIGNPHHAKPPACSIAVTEAFALDVGIIVDLDVDVLHILDLDLAPTVSLTLASAPLATVCIGGGSGSSSSVSTVFATTTSTSTAAISTHASASSTGKGASSGSGASSTGKGASSTGKGASSGSGASSTGKGASSGSGASSTGKGASSTGKGASSGSGASHSTTTVSGTSTVTFIESGATTITSTDNGASSSYTKTIVSQSAQTVTAIISRGTSGNGGASSGSGSGASAGNGGASTGNVGPISSATVKGPNGLITSTMTETQTLTITSCAASVVNCPASFTQKIVTEVIVTKTTVCPVAGASSAPYWAGNGTASATGAATIPTSATFYNTVTFTTYPASSAPANTFTAPASWSAVPGTVTLTGAAPATMAPTGAAASESVLITAQPSASKPASGYPSSFPVTAGAAGLSATHASALLAVVAGLMLAL</sequence>
<name>A0ABP0DXN3_9PEZI</name>
<evidence type="ECO:0000313" key="2">
    <source>
        <dbReference type="EMBL" id="CAK7272413.1"/>
    </source>
</evidence>
<keyword evidence="3" id="KW-1185">Reference proteome</keyword>
<protein>
    <submittedName>
        <fullName evidence="2">Uncharacterized protein</fullName>
    </submittedName>
</protein>
<dbReference type="Proteomes" id="UP001642502">
    <property type="component" value="Unassembled WGS sequence"/>
</dbReference>
<accession>A0ABP0DXN3</accession>
<dbReference type="EMBL" id="CAWUON010000089">
    <property type="protein sequence ID" value="CAK7272413.1"/>
    <property type="molecule type" value="Genomic_DNA"/>
</dbReference>
<organism evidence="2 3">
    <name type="scientific">Sporothrix epigloea</name>
    <dbReference type="NCBI Taxonomy" id="1892477"/>
    <lineage>
        <taxon>Eukaryota</taxon>
        <taxon>Fungi</taxon>
        <taxon>Dikarya</taxon>
        <taxon>Ascomycota</taxon>
        <taxon>Pezizomycotina</taxon>
        <taxon>Sordariomycetes</taxon>
        <taxon>Sordariomycetidae</taxon>
        <taxon>Ophiostomatales</taxon>
        <taxon>Ophiostomataceae</taxon>
        <taxon>Sporothrix</taxon>
    </lineage>
</organism>
<reference evidence="2 3" key="1">
    <citation type="submission" date="2024-01" db="EMBL/GenBank/DDBJ databases">
        <authorList>
            <person name="Allen C."/>
            <person name="Tagirdzhanova G."/>
        </authorList>
    </citation>
    <scope>NUCLEOTIDE SEQUENCE [LARGE SCALE GENOMIC DNA]</scope>
    <source>
        <strain evidence="2 3">CBS 119000</strain>
    </source>
</reference>
<evidence type="ECO:0000313" key="3">
    <source>
        <dbReference type="Proteomes" id="UP001642502"/>
    </source>
</evidence>
<comment type="caution">
    <text evidence="2">The sequence shown here is derived from an EMBL/GenBank/DDBJ whole genome shotgun (WGS) entry which is preliminary data.</text>
</comment>
<feature type="region of interest" description="Disordered" evidence="1">
    <location>
        <begin position="464"/>
        <end position="487"/>
    </location>
</feature>
<feature type="compositionally biased region" description="Gly residues" evidence="1">
    <location>
        <begin position="466"/>
        <end position="487"/>
    </location>
</feature>
<feature type="region of interest" description="Disordered" evidence="1">
    <location>
        <begin position="339"/>
        <end position="418"/>
    </location>
</feature>
<evidence type="ECO:0000256" key="1">
    <source>
        <dbReference type="SAM" id="MobiDB-lite"/>
    </source>
</evidence>